<evidence type="ECO:0000256" key="1">
    <source>
        <dbReference type="ARBA" id="ARBA00004196"/>
    </source>
</evidence>
<dbReference type="SUPFAM" id="SSF52833">
    <property type="entry name" value="Thioredoxin-like"/>
    <property type="match status" value="1"/>
</dbReference>
<dbReference type="InterPro" id="IPR036249">
    <property type="entry name" value="Thioredoxin-like_sf"/>
</dbReference>
<reference evidence="6 7" key="1">
    <citation type="submission" date="2018-11" db="EMBL/GenBank/DDBJ databases">
        <title>Complete Genome Sequence of Vbrio mediterranei 117-T6: a Potential Pathogen Bacteria Isolated from the Conchocelis of Pyropia.</title>
        <authorList>
            <person name="Liu Q."/>
        </authorList>
    </citation>
    <scope>NUCLEOTIDE SEQUENCE [LARGE SCALE GENOMIC DNA]</scope>
    <source>
        <strain evidence="6 7">117-T6</strain>
    </source>
</reference>
<comment type="subcellular location">
    <subcellularLocation>
        <location evidence="1">Cell envelope</location>
    </subcellularLocation>
</comment>
<dbReference type="GO" id="GO:0015036">
    <property type="term" value="F:disulfide oxidoreductase activity"/>
    <property type="evidence" value="ECO:0007669"/>
    <property type="project" value="UniProtKB-ARBA"/>
</dbReference>
<feature type="chain" id="PRO_5018289319" evidence="4">
    <location>
        <begin position="23"/>
        <end position="158"/>
    </location>
</feature>
<evidence type="ECO:0000256" key="3">
    <source>
        <dbReference type="ARBA" id="ARBA00023284"/>
    </source>
</evidence>
<dbReference type="Proteomes" id="UP000279760">
    <property type="component" value="Chromosome 2"/>
</dbReference>
<evidence type="ECO:0000256" key="4">
    <source>
        <dbReference type="SAM" id="SignalP"/>
    </source>
</evidence>
<dbReference type="PROSITE" id="PS00194">
    <property type="entry name" value="THIOREDOXIN_1"/>
    <property type="match status" value="1"/>
</dbReference>
<keyword evidence="2" id="KW-0201">Cytochrome c-type biogenesis</keyword>
<dbReference type="CDD" id="cd02966">
    <property type="entry name" value="TlpA_like_family"/>
    <property type="match status" value="1"/>
</dbReference>
<sequence length="158" mass="17519">MNKWTSFALASITLCLSFSTTAKECTTPEGFKPENVTYQLTELKGPVSLVNLWAVWCPPCLKELPALDSIATDTNFNIETVHIGDNLPAIEERFSKLGIHHLPKTIEPDMGAIQALGFQGLPATLVVINGEAKFRYSGYIKHSPEVIQDWLTCLKEEL</sequence>
<evidence type="ECO:0000259" key="5">
    <source>
        <dbReference type="PROSITE" id="PS51352"/>
    </source>
</evidence>
<dbReference type="PANTHER" id="PTHR42852:SF13">
    <property type="entry name" value="PROTEIN DIPZ"/>
    <property type="match status" value="1"/>
</dbReference>
<dbReference type="InterPro" id="IPR013766">
    <property type="entry name" value="Thioredoxin_domain"/>
</dbReference>
<dbReference type="InterPro" id="IPR017937">
    <property type="entry name" value="Thioredoxin_CS"/>
</dbReference>
<proteinExistence type="predicted"/>
<dbReference type="GO" id="GO:0030313">
    <property type="term" value="C:cell envelope"/>
    <property type="evidence" value="ECO:0007669"/>
    <property type="project" value="UniProtKB-SubCell"/>
</dbReference>
<evidence type="ECO:0000313" key="6">
    <source>
        <dbReference type="EMBL" id="AYV23140.1"/>
    </source>
</evidence>
<dbReference type="Pfam" id="PF08534">
    <property type="entry name" value="Redoxin"/>
    <property type="match status" value="1"/>
</dbReference>
<feature type="domain" description="Thioredoxin" evidence="5">
    <location>
        <begin position="16"/>
        <end position="156"/>
    </location>
</feature>
<organism evidence="6 7">
    <name type="scientific">Vibrio mediterranei</name>
    <dbReference type="NCBI Taxonomy" id="689"/>
    <lineage>
        <taxon>Bacteria</taxon>
        <taxon>Pseudomonadati</taxon>
        <taxon>Pseudomonadota</taxon>
        <taxon>Gammaproteobacteria</taxon>
        <taxon>Vibrionales</taxon>
        <taxon>Vibrionaceae</taxon>
        <taxon>Vibrio</taxon>
    </lineage>
</organism>
<feature type="signal peptide" evidence="4">
    <location>
        <begin position="1"/>
        <end position="22"/>
    </location>
</feature>
<evidence type="ECO:0000256" key="2">
    <source>
        <dbReference type="ARBA" id="ARBA00022748"/>
    </source>
</evidence>
<evidence type="ECO:0000313" key="7">
    <source>
        <dbReference type="Proteomes" id="UP000279760"/>
    </source>
</evidence>
<dbReference type="AlphaFoldDB" id="A0A3G4VEJ4"/>
<dbReference type="Gene3D" id="3.40.30.10">
    <property type="entry name" value="Glutaredoxin"/>
    <property type="match status" value="1"/>
</dbReference>
<keyword evidence="3" id="KW-0676">Redox-active center</keyword>
<dbReference type="PROSITE" id="PS51352">
    <property type="entry name" value="THIOREDOXIN_2"/>
    <property type="match status" value="1"/>
</dbReference>
<accession>A0A3G4VEJ4</accession>
<dbReference type="EMBL" id="CP033578">
    <property type="protein sequence ID" value="AYV23140.1"/>
    <property type="molecule type" value="Genomic_DNA"/>
</dbReference>
<dbReference type="PANTHER" id="PTHR42852">
    <property type="entry name" value="THIOL:DISULFIDE INTERCHANGE PROTEIN DSBE"/>
    <property type="match status" value="1"/>
</dbReference>
<protein>
    <submittedName>
        <fullName evidence="6">TlpA family protein disulfide reductase</fullName>
    </submittedName>
</protein>
<gene>
    <name evidence="6" type="ORF">ECB94_17690</name>
</gene>
<name>A0A3G4VEJ4_9VIBR</name>
<keyword evidence="4" id="KW-0732">Signal</keyword>
<dbReference type="GO" id="GO:0017004">
    <property type="term" value="P:cytochrome complex assembly"/>
    <property type="evidence" value="ECO:0007669"/>
    <property type="project" value="UniProtKB-KW"/>
</dbReference>
<dbReference type="InterPro" id="IPR050553">
    <property type="entry name" value="Thioredoxin_ResA/DsbE_sf"/>
</dbReference>
<dbReference type="InterPro" id="IPR013740">
    <property type="entry name" value="Redoxin"/>
</dbReference>
<dbReference type="RefSeq" id="WP_124941254.1">
    <property type="nucleotide sequence ID" value="NZ_CP033578.1"/>
</dbReference>